<dbReference type="Pfam" id="PF21037">
    <property type="entry name" value="CCDC138_cc"/>
    <property type="match status" value="1"/>
</dbReference>
<dbReference type="EMBL" id="JAUCMX010000006">
    <property type="protein sequence ID" value="KAK3543817.1"/>
    <property type="molecule type" value="Genomic_DNA"/>
</dbReference>
<keyword evidence="6" id="KW-1185">Reference proteome</keyword>
<feature type="region of interest" description="Disordered" evidence="2">
    <location>
        <begin position="329"/>
        <end position="365"/>
    </location>
</feature>
<feature type="domain" description="Coiled-coil" evidence="3">
    <location>
        <begin position="495"/>
        <end position="643"/>
    </location>
</feature>
<accession>A0AAE0R5T3</accession>
<evidence type="ECO:0000259" key="4">
    <source>
        <dbReference type="Pfam" id="PF21037"/>
    </source>
</evidence>
<feature type="non-terminal residue" evidence="5">
    <location>
        <position position="1"/>
    </location>
</feature>
<name>A0AAE0R5T3_9TELE</name>
<protein>
    <recommendedName>
        <fullName evidence="7">Coiled-coil domain-containing protein 138</fullName>
    </recommendedName>
</protein>
<evidence type="ECO:0008006" key="7">
    <source>
        <dbReference type="Google" id="ProtNLM"/>
    </source>
</evidence>
<gene>
    <name evidence="5" type="ORF">QTP70_028136</name>
</gene>
<dbReference type="PANTHER" id="PTHR34523">
    <property type="entry name" value="COILED-COIL DOMAIN-CONTAINING PROTEIN 138"/>
    <property type="match status" value="1"/>
</dbReference>
<organism evidence="5 6">
    <name type="scientific">Hemibagrus guttatus</name>
    <dbReference type="NCBI Taxonomy" id="175788"/>
    <lineage>
        <taxon>Eukaryota</taxon>
        <taxon>Metazoa</taxon>
        <taxon>Chordata</taxon>
        <taxon>Craniata</taxon>
        <taxon>Vertebrata</taxon>
        <taxon>Euteleostomi</taxon>
        <taxon>Actinopterygii</taxon>
        <taxon>Neopterygii</taxon>
        <taxon>Teleostei</taxon>
        <taxon>Ostariophysi</taxon>
        <taxon>Siluriformes</taxon>
        <taxon>Bagridae</taxon>
        <taxon>Hemibagrus</taxon>
    </lineage>
</organism>
<feature type="domain" description="Coiled-coil" evidence="3">
    <location>
        <begin position="376"/>
        <end position="468"/>
    </location>
</feature>
<dbReference type="Gene3D" id="1.20.5.340">
    <property type="match status" value="1"/>
</dbReference>
<keyword evidence="1" id="KW-0175">Coiled coil</keyword>
<evidence type="ECO:0000259" key="3">
    <source>
        <dbReference type="Pfam" id="PF21035"/>
    </source>
</evidence>
<dbReference type="PANTHER" id="PTHR34523:SF1">
    <property type="entry name" value="COILED-COIL DOMAIN-CONTAINING PROTEIN 138"/>
    <property type="match status" value="1"/>
</dbReference>
<reference evidence="5" key="1">
    <citation type="submission" date="2023-06" db="EMBL/GenBank/DDBJ databases">
        <title>Male Hemibagrus guttatus genome.</title>
        <authorList>
            <person name="Bian C."/>
        </authorList>
    </citation>
    <scope>NUCLEOTIDE SEQUENCE</scope>
    <source>
        <strain evidence="5">Male_cb2023</strain>
        <tissue evidence="5">Muscle</tissue>
    </source>
</reference>
<feature type="domain" description="Coiled-coil-domain-containing protein 138 coiled-coil" evidence="4">
    <location>
        <begin position="277"/>
        <end position="335"/>
    </location>
</feature>
<dbReference type="Proteomes" id="UP001274896">
    <property type="component" value="Unassembled WGS sequence"/>
</dbReference>
<feature type="coiled-coil region" evidence="1">
    <location>
        <begin position="209"/>
        <end position="327"/>
    </location>
</feature>
<dbReference type="InterPro" id="IPR048750">
    <property type="entry name" value="CCDC138_C"/>
</dbReference>
<feature type="compositionally biased region" description="Basic and acidic residues" evidence="2">
    <location>
        <begin position="329"/>
        <end position="347"/>
    </location>
</feature>
<dbReference type="InterPro" id="IPR038798">
    <property type="entry name" value="CCDC138"/>
</dbReference>
<evidence type="ECO:0000313" key="6">
    <source>
        <dbReference type="Proteomes" id="UP001274896"/>
    </source>
</evidence>
<evidence type="ECO:0000256" key="2">
    <source>
        <dbReference type="SAM" id="MobiDB-lite"/>
    </source>
</evidence>
<sequence length="649" mass="73299">NEEEVKGEAEADFFPTYAVDPRSDSKAVESGVIGHQGRIHPGRSVNPSQGTVDLEMPTNLQCMSLDQGRKPEYPEETPELSATEEAQVSGKCGADVEKCSAVPGLEEVKTSRREMRNYSRALEELLHVVSQQPEWLVRDESALSSEGELSDQTEVVDHTNILCTETDVTLPSNLACTSFETELPWFSSGEERRSPVHIQQVYHEMIQIYEKLQVRAAELCERERELQRREKLLLKHQSTMNRLLTVEEDVLDRINAMQQQHQQEMKNLKAALREKTKENKRIKSSFDSIKELNDTMKKQLSEASEQNTRLENKSQKVQARLDNLQRKHEYSAAHRGRENVLKSHDLKPSNQDKPPPPNKASKRASSCTSLKLLSYVMEWLVDGPPFASEDEKTQGEFDPYGVPCPSLHERCAKVLPTLLEQFQQAEVFLHPMLLRFIYGAITQLEHSTQHLPLTSTLRRLGEEVNRKSPPLIRSSCPLHSLLILHHHPQNTQPGLTEADVLAQSLDVVHGIVRDDEGRGLFLKYKALTTILSLLKTGSPGLLSPSLDVLLQMSAESRHLPAFLEACSTDQFFRCAAVLLRNPRLDLAISEKLSVLLQKLSCIRKNRRLFEASSLHLLLQETQRSADPSRAFFNVNISSILFNLGVASHS</sequence>
<dbReference type="Pfam" id="PF21035">
    <property type="entry name" value="CCDC138_C"/>
    <property type="match status" value="2"/>
</dbReference>
<proteinExistence type="predicted"/>
<dbReference type="InterPro" id="IPR048751">
    <property type="entry name" value="CCDC138_CC"/>
</dbReference>
<dbReference type="AlphaFoldDB" id="A0AAE0R5T3"/>
<comment type="caution">
    <text evidence="5">The sequence shown here is derived from an EMBL/GenBank/DDBJ whole genome shotgun (WGS) entry which is preliminary data.</text>
</comment>
<evidence type="ECO:0000313" key="5">
    <source>
        <dbReference type="EMBL" id="KAK3543817.1"/>
    </source>
</evidence>
<evidence type="ECO:0000256" key="1">
    <source>
        <dbReference type="SAM" id="Coils"/>
    </source>
</evidence>